<organism evidence="3 4">
    <name type="scientific">Nitrogeniibacter mangrovi</name>
    <dbReference type="NCBI Taxonomy" id="2016596"/>
    <lineage>
        <taxon>Bacteria</taxon>
        <taxon>Pseudomonadati</taxon>
        <taxon>Pseudomonadota</taxon>
        <taxon>Betaproteobacteria</taxon>
        <taxon>Rhodocyclales</taxon>
        <taxon>Zoogloeaceae</taxon>
        <taxon>Nitrogeniibacter</taxon>
    </lineage>
</organism>
<dbReference type="AlphaFoldDB" id="A0A6C1B3H7"/>
<feature type="transmembrane region" description="Helical" evidence="2">
    <location>
        <begin position="46"/>
        <end position="67"/>
    </location>
</feature>
<evidence type="ECO:0000313" key="4">
    <source>
        <dbReference type="Proteomes" id="UP000501991"/>
    </source>
</evidence>
<accession>A0A6C1B3H7</accession>
<gene>
    <name evidence="3" type="ORF">G3580_10940</name>
</gene>
<evidence type="ECO:0000313" key="3">
    <source>
        <dbReference type="EMBL" id="QID18107.1"/>
    </source>
</evidence>
<proteinExistence type="predicted"/>
<dbReference type="EMBL" id="CP048836">
    <property type="protein sequence ID" value="QID18107.1"/>
    <property type="molecule type" value="Genomic_DNA"/>
</dbReference>
<feature type="compositionally biased region" description="Pro residues" evidence="1">
    <location>
        <begin position="134"/>
        <end position="143"/>
    </location>
</feature>
<keyword evidence="2" id="KW-0472">Membrane</keyword>
<evidence type="ECO:0000256" key="2">
    <source>
        <dbReference type="SAM" id="Phobius"/>
    </source>
</evidence>
<protein>
    <submittedName>
        <fullName evidence="3">Uncharacterized protein</fullName>
    </submittedName>
</protein>
<reference evidence="3 4" key="1">
    <citation type="submission" date="2020-02" db="EMBL/GenBank/DDBJ databases">
        <title>Nitrogenibacter mangrovi gen. nov., sp. nov. isolated from mangrove sediment, a denitrifying betaproteobacterium.</title>
        <authorList>
            <person name="Liao H."/>
            <person name="Tian Y."/>
        </authorList>
    </citation>
    <scope>NUCLEOTIDE SEQUENCE [LARGE SCALE GENOMIC DNA]</scope>
    <source>
        <strain evidence="3 4">M9-3-2</strain>
    </source>
</reference>
<keyword evidence="2" id="KW-0812">Transmembrane</keyword>
<feature type="region of interest" description="Disordered" evidence="1">
    <location>
        <begin position="134"/>
        <end position="183"/>
    </location>
</feature>
<keyword evidence="4" id="KW-1185">Reference proteome</keyword>
<keyword evidence="2" id="KW-1133">Transmembrane helix</keyword>
<sequence>MKNTGMGQHRAPSLVAATDAASGEMKTVSILGDTPMAGTPRRSRRGFVPFVVVGSVLAVGGALWATLGEQMRVGVDEAPSRADHAAAPAALPRTPPPLAGADVSPARPVAEAAVTLQAALIREPDGEAVGMKPPAPLAQPEPTAPVSAAVRAKRPVQVAQTRARRDREVAERPVQTGVTPDRRDADVDIITAIVRGARGR</sequence>
<evidence type="ECO:0000256" key="1">
    <source>
        <dbReference type="SAM" id="MobiDB-lite"/>
    </source>
</evidence>
<dbReference type="Proteomes" id="UP000501991">
    <property type="component" value="Chromosome"/>
</dbReference>
<name>A0A6C1B3H7_9RHOO</name>
<dbReference type="RefSeq" id="WP_173765441.1">
    <property type="nucleotide sequence ID" value="NZ_CP048836.1"/>
</dbReference>
<dbReference type="KEGG" id="azq:G3580_10940"/>